<gene>
    <name evidence="2" type="ORF">SteCoe_11836</name>
</gene>
<comment type="caution">
    <text evidence="2">The sequence shown here is derived from an EMBL/GenBank/DDBJ whole genome shotgun (WGS) entry which is preliminary data.</text>
</comment>
<feature type="transmembrane region" description="Helical" evidence="1">
    <location>
        <begin position="34"/>
        <end position="54"/>
    </location>
</feature>
<keyword evidence="1" id="KW-0812">Transmembrane</keyword>
<keyword evidence="1" id="KW-1133">Transmembrane helix</keyword>
<reference evidence="2 3" key="1">
    <citation type="submission" date="2016-11" db="EMBL/GenBank/DDBJ databases">
        <title>The macronuclear genome of Stentor coeruleus: a giant cell with tiny introns.</title>
        <authorList>
            <person name="Slabodnick M."/>
            <person name="Ruby J.G."/>
            <person name="Reiff S.B."/>
            <person name="Swart E.C."/>
            <person name="Gosai S."/>
            <person name="Prabakaran S."/>
            <person name="Witkowska E."/>
            <person name="Larue G.E."/>
            <person name="Fisher S."/>
            <person name="Freeman R.M."/>
            <person name="Gunawardena J."/>
            <person name="Chu W."/>
            <person name="Stover N.A."/>
            <person name="Gregory B.D."/>
            <person name="Nowacki M."/>
            <person name="Derisi J."/>
            <person name="Roy S.W."/>
            <person name="Marshall W.F."/>
            <person name="Sood P."/>
        </authorList>
    </citation>
    <scope>NUCLEOTIDE SEQUENCE [LARGE SCALE GENOMIC DNA]</scope>
    <source>
        <strain evidence="2">WM001</strain>
    </source>
</reference>
<dbReference type="EMBL" id="MPUH01000200">
    <property type="protein sequence ID" value="OMJ86621.1"/>
    <property type="molecule type" value="Genomic_DNA"/>
</dbReference>
<keyword evidence="3" id="KW-1185">Reference proteome</keyword>
<feature type="transmembrane region" description="Helical" evidence="1">
    <location>
        <begin position="60"/>
        <end position="83"/>
    </location>
</feature>
<dbReference type="AlphaFoldDB" id="A0A1R2CC92"/>
<protein>
    <submittedName>
        <fullName evidence="2">Uncharacterized protein</fullName>
    </submittedName>
</protein>
<dbReference type="Proteomes" id="UP000187209">
    <property type="component" value="Unassembled WGS sequence"/>
</dbReference>
<evidence type="ECO:0000313" key="3">
    <source>
        <dbReference type="Proteomes" id="UP000187209"/>
    </source>
</evidence>
<evidence type="ECO:0000313" key="2">
    <source>
        <dbReference type="EMBL" id="OMJ86621.1"/>
    </source>
</evidence>
<accession>A0A1R2CC92</accession>
<proteinExistence type="predicted"/>
<keyword evidence="1" id="KW-0472">Membrane</keyword>
<sequence length="156" mass="18067">MFSIECANAVRVFSSLNSSDPKWSYLNTYYKIKGLISIVWILEISLALVIFWVYNYNVYPYLVTVIMGYCWSIVNMFFVYSLYSCKVLGEQGRFNNRVLPSIQNLGTHENDQIYIAQEFKQITAYPLPKFLPKCEYGPVIDFTTKTNDNTNKPSSS</sequence>
<evidence type="ECO:0000256" key="1">
    <source>
        <dbReference type="SAM" id="Phobius"/>
    </source>
</evidence>
<name>A0A1R2CC92_9CILI</name>
<organism evidence="2 3">
    <name type="scientific">Stentor coeruleus</name>
    <dbReference type="NCBI Taxonomy" id="5963"/>
    <lineage>
        <taxon>Eukaryota</taxon>
        <taxon>Sar</taxon>
        <taxon>Alveolata</taxon>
        <taxon>Ciliophora</taxon>
        <taxon>Postciliodesmatophora</taxon>
        <taxon>Heterotrichea</taxon>
        <taxon>Heterotrichida</taxon>
        <taxon>Stentoridae</taxon>
        <taxon>Stentor</taxon>
    </lineage>
</organism>